<evidence type="ECO:0000259" key="2">
    <source>
        <dbReference type="Pfam" id="PF22725"/>
    </source>
</evidence>
<feature type="domain" description="GFO/IDH/MocA-like oxidoreductase" evidence="2">
    <location>
        <begin position="154"/>
        <end position="234"/>
    </location>
</feature>
<dbReference type="Gene3D" id="3.40.50.720">
    <property type="entry name" value="NAD(P)-binding Rossmann-like Domain"/>
    <property type="match status" value="1"/>
</dbReference>
<dbReference type="SUPFAM" id="SSF51735">
    <property type="entry name" value="NAD(P)-binding Rossmann-fold domains"/>
    <property type="match status" value="1"/>
</dbReference>
<feature type="domain" description="Gfo/Idh/MocA-like oxidoreductase N-terminal" evidence="1">
    <location>
        <begin position="5"/>
        <end position="122"/>
    </location>
</feature>
<dbReference type="SUPFAM" id="SSF55347">
    <property type="entry name" value="Glyceraldehyde-3-phosphate dehydrogenase-like, C-terminal domain"/>
    <property type="match status" value="1"/>
</dbReference>
<evidence type="ECO:0000313" key="3">
    <source>
        <dbReference type="EMBL" id="SVB12552.1"/>
    </source>
</evidence>
<evidence type="ECO:0000259" key="1">
    <source>
        <dbReference type="Pfam" id="PF01408"/>
    </source>
</evidence>
<dbReference type="InterPro" id="IPR055170">
    <property type="entry name" value="GFO_IDH_MocA-like_dom"/>
</dbReference>
<dbReference type="GO" id="GO:0000166">
    <property type="term" value="F:nucleotide binding"/>
    <property type="evidence" value="ECO:0007669"/>
    <property type="project" value="InterPro"/>
</dbReference>
<dbReference type="EMBL" id="UINC01029590">
    <property type="protein sequence ID" value="SVB12552.1"/>
    <property type="molecule type" value="Genomic_DNA"/>
</dbReference>
<proteinExistence type="predicted"/>
<dbReference type="Pfam" id="PF01408">
    <property type="entry name" value="GFO_IDH_MocA"/>
    <property type="match status" value="1"/>
</dbReference>
<gene>
    <name evidence="3" type="ORF">METZ01_LOCUS165406</name>
</gene>
<sequence length="326" mass="35870">MEETKIGFIGCGGNAGGHMNTLQNIDSANIVATCDIDENRANTAAQKHNATPYIDHRSMLERTDLDAIYLSLPVFAHGQPELDVIDRGLPFLVEKPVAINMDIAHQVEEAVRKADLITCVGYQLRYLGATKFARQILTKNEASMGIGKYWSGTGRGNPDAWIRQMSKSGGQLLEQATHTIDTMRYLLGEVEEVHAMQTSRVLTEIDCPDSNIVSLKFENGAVGSLTTYWAFDNGDWSHTNVIDILYKDQLINWNPSRLRIKENGEYIDKTEASPSIDEVFVKAVRSGDRSQILSPYGDAVKTMAVSIAANQSGSTGKSIKINDLSS</sequence>
<name>A0A382BH07_9ZZZZ</name>
<protein>
    <recommendedName>
        <fullName evidence="4">Gfo/Idh/MocA-like oxidoreductase N-terminal domain-containing protein</fullName>
    </recommendedName>
</protein>
<dbReference type="InterPro" id="IPR000683">
    <property type="entry name" value="Gfo/Idh/MocA-like_OxRdtase_N"/>
</dbReference>
<dbReference type="PANTHER" id="PTHR43249">
    <property type="entry name" value="UDP-N-ACETYL-2-AMINO-2-DEOXY-D-GLUCURONATE OXIDASE"/>
    <property type="match status" value="1"/>
</dbReference>
<accession>A0A382BH07</accession>
<organism evidence="3">
    <name type="scientific">marine metagenome</name>
    <dbReference type="NCBI Taxonomy" id="408172"/>
    <lineage>
        <taxon>unclassified sequences</taxon>
        <taxon>metagenomes</taxon>
        <taxon>ecological metagenomes</taxon>
    </lineage>
</organism>
<evidence type="ECO:0008006" key="4">
    <source>
        <dbReference type="Google" id="ProtNLM"/>
    </source>
</evidence>
<dbReference type="Gene3D" id="3.30.360.10">
    <property type="entry name" value="Dihydrodipicolinate Reductase, domain 2"/>
    <property type="match status" value="1"/>
</dbReference>
<dbReference type="AlphaFoldDB" id="A0A382BH07"/>
<dbReference type="InterPro" id="IPR036291">
    <property type="entry name" value="NAD(P)-bd_dom_sf"/>
</dbReference>
<dbReference type="InterPro" id="IPR052515">
    <property type="entry name" value="Gfo/Idh/MocA_Oxidoreductase"/>
</dbReference>
<dbReference type="PANTHER" id="PTHR43249:SF1">
    <property type="entry name" value="D-GLUCOSIDE 3-DEHYDROGENASE"/>
    <property type="match status" value="1"/>
</dbReference>
<reference evidence="3" key="1">
    <citation type="submission" date="2018-05" db="EMBL/GenBank/DDBJ databases">
        <authorList>
            <person name="Lanie J.A."/>
            <person name="Ng W.-L."/>
            <person name="Kazmierczak K.M."/>
            <person name="Andrzejewski T.M."/>
            <person name="Davidsen T.M."/>
            <person name="Wayne K.J."/>
            <person name="Tettelin H."/>
            <person name="Glass J.I."/>
            <person name="Rusch D."/>
            <person name="Podicherti R."/>
            <person name="Tsui H.-C.T."/>
            <person name="Winkler M.E."/>
        </authorList>
    </citation>
    <scope>NUCLEOTIDE SEQUENCE</scope>
</reference>
<dbReference type="Pfam" id="PF22725">
    <property type="entry name" value="GFO_IDH_MocA_C3"/>
    <property type="match status" value="1"/>
</dbReference>